<feature type="domain" description="Homeobox" evidence="8">
    <location>
        <begin position="173"/>
        <end position="233"/>
    </location>
</feature>
<feature type="compositionally biased region" description="Low complexity" evidence="7">
    <location>
        <begin position="310"/>
        <end position="324"/>
    </location>
</feature>
<dbReference type="AlphaFoldDB" id="A0A9P6EN63"/>
<dbReference type="CDD" id="cd00086">
    <property type="entry name" value="homeodomain"/>
    <property type="match status" value="3"/>
</dbReference>
<dbReference type="PROSITE" id="PS00027">
    <property type="entry name" value="HOMEOBOX_1"/>
    <property type="match status" value="1"/>
</dbReference>
<dbReference type="Gene3D" id="1.10.10.60">
    <property type="entry name" value="Homeodomain-like"/>
    <property type="match status" value="3"/>
</dbReference>
<dbReference type="OrthoDB" id="6159439at2759"/>
<dbReference type="InterPro" id="IPR051000">
    <property type="entry name" value="Homeobox_DNA-bind_prot"/>
</dbReference>
<dbReference type="EMBL" id="MU157833">
    <property type="protein sequence ID" value="KAF9531867.1"/>
    <property type="molecule type" value="Genomic_DNA"/>
</dbReference>
<keyword evidence="3 5" id="KW-0371">Homeobox</keyword>
<dbReference type="GO" id="GO:0000981">
    <property type="term" value="F:DNA-binding transcription factor activity, RNA polymerase II-specific"/>
    <property type="evidence" value="ECO:0007669"/>
    <property type="project" value="InterPro"/>
</dbReference>
<reference evidence="9" key="1">
    <citation type="submission" date="2020-11" db="EMBL/GenBank/DDBJ databases">
        <authorList>
            <consortium name="DOE Joint Genome Institute"/>
            <person name="Ahrendt S."/>
            <person name="Riley R."/>
            <person name="Andreopoulos W."/>
            <person name="Labutti K."/>
            <person name="Pangilinan J."/>
            <person name="Ruiz-Duenas F.J."/>
            <person name="Barrasa J.M."/>
            <person name="Sanchez-Garcia M."/>
            <person name="Camarero S."/>
            <person name="Miyauchi S."/>
            <person name="Serrano A."/>
            <person name="Linde D."/>
            <person name="Babiker R."/>
            <person name="Drula E."/>
            <person name="Ayuso-Fernandez I."/>
            <person name="Pacheco R."/>
            <person name="Padilla G."/>
            <person name="Ferreira P."/>
            <person name="Barriuso J."/>
            <person name="Kellner H."/>
            <person name="Castanera R."/>
            <person name="Alfaro M."/>
            <person name="Ramirez L."/>
            <person name="Pisabarro A.G."/>
            <person name="Kuo A."/>
            <person name="Tritt A."/>
            <person name="Lipzen A."/>
            <person name="He G."/>
            <person name="Yan M."/>
            <person name="Ng V."/>
            <person name="Cullen D."/>
            <person name="Martin F."/>
            <person name="Rosso M.-N."/>
            <person name="Henrissat B."/>
            <person name="Hibbett D."/>
            <person name="Martinez A.T."/>
            <person name="Grigoriev I.V."/>
        </authorList>
    </citation>
    <scope>NUCLEOTIDE SEQUENCE</scope>
    <source>
        <strain evidence="9">CBS 506.95</strain>
    </source>
</reference>
<dbReference type="InterPro" id="IPR017970">
    <property type="entry name" value="Homeobox_CS"/>
</dbReference>
<evidence type="ECO:0000313" key="10">
    <source>
        <dbReference type="Proteomes" id="UP000807306"/>
    </source>
</evidence>
<evidence type="ECO:0000256" key="4">
    <source>
        <dbReference type="ARBA" id="ARBA00023242"/>
    </source>
</evidence>
<keyword evidence="4 5" id="KW-0539">Nucleus</keyword>
<dbReference type="PANTHER" id="PTHR24324:SF5">
    <property type="entry name" value="HEMATOPOIETICALLY-EXPRESSED HOMEOBOX PROTEIN HHEX"/>
    <property type="match status" value="1"/>
</dbReference>
<sequence length="519" mass="58123">MSAPPYDNNYQSFCNDNATSIAHPHNAPQKKPRHRHSPHQLAALNELFEQNEHPPLEQRSALAERLGMETKTVNAWFQNKRASSKKRVRGVAASHDSRSVNRASVSSPSSAPSPRNQPAAQDFHRADIKEHDEDEYTVPDMHSRSTSQVPPEYPPSVHSGRRDQSLSYPDPDPMAPKFRNRPSSDQTDELVKLYSINPHPTAEQCQAVAASLGMRYQTIMNWFQNQRNLDKKKRDNQDDATSLSGLVPKSEFVHEKRHYSAFPPPSHPHPSLALPPPTSHPSLMHPSMSRRSLSVSPPMDGRSPRRSSSRHSTTPYTSAPPAFARPRRTRPEPYQLEALKKLFRKTATPTIEERSALALEIGMDVGKVTNWFRNLRQTARKRARKSGSGDEDDDGFHAQDPYSASASVSRSGTPSPGSSTSSLRGEDSMDMDDFDTHPAHSADNSEDEYQEAVTPPPEPSPSPPPVFSHTSRSHGKLDLLLNHIPPRLEIEKPSVERFPGIKMEDALLLLSFHRHIVQY</sequence>
<comment type="subcellular location">
    <subcellularLocation>
        <location evidence="1 5 6">Nucleus</location>
    </subcellularLocation>
</comment>
<evidence type="ECO:0000259" key="8">
    <source>
        <dbReference type="PROSITE" id="PS50071"/>
    </source>
</evidence>
<feature type="DNA-binding region" description="Homeobox" evidence="5">
    <location>
        <begin position="175"/>
        <end position="234"/>
    </location>
</feature>
<feature type="region of interest" description="Disordered" evidence="7">
    <location>
        <begin position="135"/>
        <end position="186"/>
    </location>
</feature>
<proteinExistence type="predicted"/>
<evidence type="ECO:0000256" key="6">
    <source>
        <dbReference type="RuleBase" id="RU000682"/>
    </source>
</evidence>
<feature type="region of interest" description="Disordered" evidence="7">
    <location>
        <begin position="1"/>
        <end position="41"/>
    </location>
</feature>
<gene>
    <name evidence="9" type="ORF">CPB83DRAFT_891211</name>
</gene>
<comment type="caution">
    <text evidence="9">The sequence shown here is derived from an EMBL/GenBank/DDBJ whole genome shotgun (WGS) entry which is preliminary data.</text>
</comment>
<feature type="DNA-binding region" description="Homeobox" evidence="5">
    <location>
        <begin position="324"/>
        <end position="383"/>
    </location>
</feature>
<dbReference type="InterPro" id="IPR009057">
    <property type="entry name" value="Homeodomain-like_sf"/>
</dbReference>
<feature type="DNA-binding region" description="Homeobox" evidence="5">
    <location>
        <begin position="29"/>
        <end position="88"/>
    </location>
</feature>
<feature type="region of interest" description="Disordered" evidence="7">
    <location>
        <begin position="259"/>
        <end position="330"/>
    </location>
</feature>
<name>A0A9P6EN63_9AGAR</name>
<dbReference type="GO" id="GO:0000978">
    <property type="term" value="F:RNA polymerase II cis-regulatory region sequence-specific DNA binding"/>
    <property type="evidence" value="ECO:0007669"/>
    <property type="project" value="TreeGrafter"/>
</dbReference>
<dbReference type="SUPFAM" id="SSF46689">
    <property type="entry name" value="Homeodomain-like"/>
    <property type="match status" value="3"/>
</dbReference>
<feature type="compositionally biased region" description="Pro residues" evidence="7">
    <location>
        <begin position="454"/>
        <end position="466"/>
    </location>
</feature>
<organism evidence="9 10">
    <name type="scientific">Crepidotus variabilis</name>
    <dbReference type="NCBI Taxonomy" id="179855"/>
    <lineage>
        <taxon>Eukaryota</taxon>
        <taxon>Fungi</taxon>
        <taxon>Dikarya</taxon>
        <taxon>Basidiomycota</taxon>
        <taxon>Agaricomycotina</taxon>
        <taxon>Agaricomycetes</taxon>
        <taxon>Agaricomycetidae</taxon>
        <taxon>Agaricales</taxon>
        <taxon>Agaricineae</taxon>
        <taxon>Crepidotaceae</taxon>
        <taxon>Crepidotus</taxon>
    </lineage>
</organism>
<evidence type="ECO:0000256" key="5">
    <source>
        <dbReference type="PROSITE-ProRule" id="PRU00108"/>
    </source>
</evidence>
<keyword evidence="2 5" id="KW-0238">DNA-binding</keyword>
<dbReference type="Proteomes" id="UP000807306">
    <property type="component" value="Unassembled WGS sequence"/>
</dbReference>
<dbReference type="GO" id="GO:0005634">
    <property type="term" value="C:nucleus"/>
    <property type="evidence" value="ECO:0007669"/>
    <property type="project" value="UniProtKB-SubCell"/>
</dbReference>
<feature type="region of interest" description="Disordered" evidence="7">
    <location>
        <begin position="76"/>
        <end position="121"/>
    </location>
</feature>
<feature type="compositionally biased region" description="Low complexity" evidence="7">
    <location>
        <begin position="100"/>
        <end position="121"/>
    </location>
</feature>
<feature type="compositionally biased region" description="Polar residues" evidence="7">
    <location>
        <begin position="8"/>
        <end position="20"/>
    </location>
</feature>
<evidence type="ECO:0000256" key="3">
    <source>
        <dbReference type="ARBA" id="ARBA00023155"/>
    </source>
</evidence>
<feature type="compositionally biased region" description="Pro residues" evidence="7">
    <location>
        <begin position="262"/>
        <end position="279"/>
    </location>
</feature>
<feature type="compositionally biased region" description="Low complexity" evidence="7">
    <location>
        <begin position="407"/>
        <end position="422"/>
    </location>
</feature>
<dbReference type="InterPro" id="IPR001356">
    <property type="entry name" value="HD"/>
</dbReference>
<protein>
    <submittedName>
        <fullName evidence="9">Homeobox domain-containing protein</fullName>
    </submittedName>
</protein>
<feature type="compositionally biased region" description="Basic residues" evidence="7">
    <location>
        <begin position="28"/>
        <end position="38"/>
    </location>
</feature>
<evidence type="ECO:0000256" key="2">
    <source>
        <dbReference type="ARBA" id="ARBA00023125"/>
    </source>
</evidence>
<evidence type="ECO:0000256" key="7">
    <source>
        <dbReference type="SAM" id="MobiDB-lite"/>
    </source>
</evidence>
<feature type="region of interest" description="Disordered" evidence="7">
    <location>
        <begin position="230"/>
        <end position="249"/>
    </location>
</feature>
<dbReference type="SMART" id="SM00389">
    <property type="entry name" value="HOX"/>
    <property type="match status" value="3"/>
</dbReference>
<accession>A0A9P6EN63</accession>
<feature type="region of interest" description="Disordered" evidence="7">
    <location>
        <begin position="382"/>
        <end position="474"/>
    </location>
</feature>
<dbReference type="PANTHER" id="PTHR24324">
    <property type="entry name" value="HOMEOBOX PROTEIN HHEX"/>
    <property type="match status" value="1"/>
</dbReference>
<feature type="domain" description="Homeobox" evidence="8">
    <location>
        <begin position="322"/>
        <end position="382"/>
    </location>
</feature>
<dbReference type="GO" id="GO:0030154">
    <property type="term" value="P:cell differentiation"/>
    <property type="evidence" value="ECO:0007669"/>
    <property type="project" value="TreeGrafter"/>
</dbReference>
<dbReference type="PROSITE" id="PS50071">
    <property type="entry name" value="HOMEOBOX_2"/>
    <property type="match status" value="3"/>
</dbReference>
<keyword evidence="10" id="KW-1185">Reference proteome</keyword>
<dbReference type="Pfam" id="PF00046">
    <property type="entry name" value="Homeodomain"/>
    <property type="match status" value="3"/>
</dbReference>
<evidence type="ECO:0000313" key="9">
    <source>
        <dbReference type="EMBL" id="KAF9531867.1"/>
    </source>
</evidence>
<evidence type="ECO:0000256" key="1">
    <source>
        <dbReference type="ARBA" id="ARBA00004123"/>
    </source>
</evidence>
<feature type="domain" description="Homeobox" evidence="8">
    <location>
        <begin position="27"/>
        <end position="87"/>
    </location>
</feature>